<dbReference type="EMBL" id="CP063452">
    <property type="protein sequence ID" value="QOW01701.1"/>
    <property type="molecule type" value="Genomic_DNA"/>
</dbReference>
<evidence type="ECO:0000313" key="1">
    <source>
        <dbReference type="EMBL" id="QOW01701.1"/>
    </source>
</evidence>
<protein>
    <recommendedName>
        <fullName evidence="3">MinD-like ATPase involved in chromosome partitioning or flagellar assembly</fullName>
    </recommendedName>
</protein>
<organism evidence="1 2">
    <name type="scientific">Rhodococcus pyridinivorans</name>
    <dbReference type="NCBI Taxonomy" id="103816"/>
    <lineage>
        <taxon>Bacteria</taxon>
        <taxon>Bacillati</taxon>
        <taxon>Actinomycetota</taxon>
        <taxon>Actinomycetes</taxon>
        <taxon>Mycobacteriales</taxon>
        <taxon>Nocardiaceae</taxon>
        <taxon>Rhodococcus</taxon>
    </lineage>
</organism>
<dbReference type="Proteomes" id="UP000593818">
    <property type="component" value="Plasmid pRh5Ap-243"/>
</dbReference>
<geneLocation type="plasmid" evidence="1 2">
    <name>pRh5Ap-243</name>
</geneLocation>
<reference evidence="1 2" key="1">
    <citation type="submission" date="2020-10" db="EMBL/GenBank/DDBJ databases">
        <title>Whole genome sequence of oil-degrading bacteria Rhodococcus pyridinivorans strain 5Ap.</title>
        <authorList>
            <person name="Akhremchuk A.E."/>
            <person name="Valentovich L.N."/>
            <person name="Charniauskaya M.I."/>
            <person name="Bukliarevich H.A."/>
            <person name="Titok M.A."/>
        </authorList>
    </citation>
    <scope>NUCLEOTIDE SEQUENCE [LARGE SCALE GENOMIC DNA]</scope>
    <source>
        <strain evidence="1 2">5Ap</strain>
        <plasmid evidence="1 2">pRh5Ap-243</plasmid>
    </source>
</reference>
<dbReference type="RefSeq" id="WP_064061729.1">
    <property type="nucleotide sequence ID" value="NZ_CP063452.1"/>
</dbReference>
<evidence type="ECO:0000313" key="2">
    <source>
        <dbReference type="Proteomes" id="UP000593818"/>
    </source>
</evidence>
<keyword evidence="2" id="KW-1185">Reference proteome</keyword>
<proteinExistence type="predicted"/>
<gene>
    <name evidence="1" type="ORF">INP59_26470</name>
</gene>
<accession>A0A419YYI1</accession>
<dbReference type="AlphaFoldDB" id="A0A419YYI1"/>
<evidence type="ECO:0008006" key="3">
    <source>
        <dbReference type="Google" id="ProtNLM"/>
    </source>
</evidence>
<name>A0A419YYI1_9NOCA</name>
<keyword evidence="1" id="KW-0614">Plasmid</keyword>
<sequence>MNNVVALRRSPKIEQPEHLSAIVVAGSGGAAVTTTCFGLATALRLGADAQVAAIDGTTDGGNLLARVGVEPIDSARAVRQLGSRMAVSSAGAVVVGHGEATDSALVDSLLADRSLARIHDVGTALRARRVAPLIEAGAAIVVAVPPRAEPLARMRGALDWLVGTYGRDVLSHTVVAISHQLPQSVVDLTPIRDALSPLVAAFVEVPFDANLARPGAVDHRHLSVATIDAWTDVLDAFGRIEAGHQDNDTADRVGTGELA</sequence>